<reference evidence="4" key="1">
    <citation type="submission" date="2018-11" db="EMBL/GenBank/DDBJ databases">
        <authorList>
            <person name="Alioto T."/>
            <person name="Alioto T."/>
        </authorList>
    </citation>
    <scope>NUCLEOTIDE SEQUENCE</scope>
</reference>
<accession>A0A8B6BME8</accession>
<dbReference type="InterPro" id="IPR001767">
    <property type="entry name" value="Hedgehog_Hint"/>
</dbReference>
<dbReference type="SMART" id="SM00306">
    <property type="entry name" value="HintN"/>
    <property type="match status" value="1"/>
</dbReference>
<dbReference type="PROSITE" id="PS51412">
    <property type="entry name" value="MACPF_2"/>
    <property type="match status" value="1"/>
</dbReference>
<dbReference type="GO" id="GO:0048731">
    <property type="term" value="P:system development"/>
    <property type="evidence" value="ECO:0007669"/>
    <property type="project" value="UniProtKB-ARBA"/>
</dbReference>
<evidence type="ECO:0000259" key="3">
    <source>
        <dbReference type="PROSITE" id="PS51412"/>
    </source>
</evidence>
<dbReference type="GO" id="GO:0001708">
    <property type="term" value="P:cell fate specification"/>
    <property type="evidence" value="ECO:0007669"/>
    <property type="project" value="TreeGrafter"/>
</dbReference>
<dbReference type="GO" id="GO:0007224">
    <property type="term" value="P:smoothened signaling pathway"/>
    <property type="evidence" value="ECO:0007669"/>
    <property type="project" value="TreeGrafter"/>
</dbReference>
<dbReference type="PRINTS" id="PR00632">
    <property type="entry name" value="SONICHHOG"/>
</dbReference>
<dbReference type="Pfam" id="PF01079">
    <property type="entry name" value="Hint"/>
    <property type="match status" value="1"/>
</dbReference>
<dbReference type="InterPro" id="IPR036844">
    <property type="entry name" value="Hint_dom_sf"/>
</dbReference>
<evidence type="ECO:0000256" key="2">
    <source>
        <dbReference type="ARBA" id="ARBA00022729"/>
    </source>
</evidence>
<dbReference type="InterPro" id="IPR006141">
    <property type="entry name" value="Intein_N"/>
</dbReference>
<organism evidence="4 5">
    <name type="scientific">Mytilus galloprovincialis</name>
    <name type="common">Mediterranean mussel</name>
    <dbReference type="NCBI Taxonomy" id="29158"/>
    <lineage>
        <taxon>Eukaryota</taxon>
        <taxon>Metazoa</taxon>
        <taxon>Spiralia</taxon>
        <taxon>Lophotrochozoa</taxon>
        <taxon>Mollusca</taxon>
        <taxon>Bivalvia</taxon>
        <taxon>Autobranchia</taxon>
        <taxon>Pteriomorphia</taxon>
        <taxon>Mytilida</taxon>
        <taxon>Mytiloidea</taxon>
        <taxon>Mytilidae</taxon>
        <taxon>Mytilinae</taxon>
        <taxon>Mytilus</taxon>
    </lineage>
</organism>
<dbReference type="CDD" id="cd00081">
    <property type="entry name" value="Hint"/>
    <property type="match status" value="1"/>
</dbReference>
<dbReference type="GO" id="GO:0005509">
    <property type="term" value="F:calcium ion binding"/>
    <property type="evidence" value="ECO:0007669"/>
    <property type="project" value="TreeGrafter"/>
</dbReference>
<protein>
    <recommendedName>
        <fullName evidence="3">MACPF domain-containing protein</fullName>
    </recommendedName>
</protein>
<dbReference type="Gene3D" id="2.170.16.10">
    <property type="entry name" value="Hedgehog/Intein (Hint) domain"/>
    <property type="match status" value="1"/>
</dbReference>
<dbReference type="Proteomes" id="UP000596742">
    <property type="component" value="Unassembled WGS sequence"/>
</dbReference>
<dbReference type="OrthoDB" id="6054784at2759"/>
<name>A0A8B6BME8_MYTGA</name>
<dbReference type="SUPFAM" id="SSF51294">
    <property type="entry name" value="Hedgehog/intein (Hint) domain"/>
    <property type="match status" value="1"/>
</dbReference>
<evidence type="ECO:0000313" key="4">
    <source>
        <dbReference type="EMBL" id="VDH92973.1"/>
    </source>
</evidence>
<dbReference type="GO" id="GO:0005615">
    <property type="term" value="C:extracellular space"/>
    <property type="evidence" value="ECO:0007669"/>
    <property type="project" value="TreeGrafter"/>
</dbReference>
<dbReference type="GO" id="GO:0016540">
    <property type="term" value="P:protein autoprocessing"/>
    <property type="evidence" value="ECO:0007669"/>
    <property type="project" value="InterPro"/>
</dbReference>
<dbReference type="InterPro" id="IPR001657">
    <property type="entry name" value="Hedgehog"/>
</dbReference>
<dbReference type="GO" id="GO:0007267">
    <property type="term" value="P:cell-cell signaling"/>
    <property type="evidence" value="ECO:0007669"/>
    <property type="project" value="InterPro"/>
</dbReference>
<feature type="domain" description="MACPF" evidence="3">
    <location>
        <begin position="1"/>
        <end position="327"/>
    </location>
</feature>
<dbReference type="PANTHER" id="PTHR11889:SF31">
    <property type="entry name" value="PROTEIN HEDGEHOG"/>
    <property type="match status" value="1"/>
</dbReference>
<sequence length="543" mass="61636">MQRVLQDVFGLSYEQSAGFDYHVGKGYNIFKDAVTQFFPLEMQVDEKTQHGLPANVHLKECASFEIKCETIKDNNDYVSRRLKELQIDVGGDINFGAFNLQLRSGYNHDRTSTSYTKQMLDKSSFLVEHRIQKVDIRQPYIISDEFTNDVNALPDDYDLKDESRVLKWKAFFDKWGMYVVTGAYIGGSLSGQVKVVKEKSAKTTPEDAQVALAMKMSFLQRDSKMNFCKVDEKITIKENVSAIHSLSLKWDGGNRNTYKTSLENIERSDWNDWVYSLGFSPVPLWTSLDLYPLYQLASKINPEKATKMQMAMNLALRGKFAFEASKDDNRANTASSNNSDGCFNENAYVILHNQKTRRMKDLSVGDKLLAVDSNGTMSEDEVIAWIHQVRDDQYTFLEIVHELGKITLTPEHIIFVGNSRKPQHASTLRPGDKVSVLVNYYHHQTVTMAVVLSIIEVKGRGMYAPLTYSGRLLVDNVDVSCYCTINPIQAVGRELISSHALAHAGFFPLRLAFKFGLNINNNQLNDETGIHCYARWLMKVILG</sequence>
<evidence type="ECO:0000256" key="1">
    <source>
        <dbReference type="ARBA" id="ARBA00022473"/>
    </source>
</evidence>
<gene>
    <name evidence="4" type="ORF">MGAL_10B034634</name>
</gene>
<comment type="caution">
    <text evidence="4">The sequence shown here is derived from an EMBL/GenBank/DDBJ whole genome shotgun (WGS) entry which is preliminary data.</text>
</comment>
<evidence type="ECO:0000313" key="5">
    <source>
        <dbReference type="Proteomes" id="UP000596742"/>
    </source>
</evidence>
<dbReference type="GO" id="GO:0005113">
    <property type="term" value="F:patched binding"/>
    <property type="evidence" value="ECO:0007669"/>
    <property type="project" value="TreeGrafter"/>
</dbReference>
<dbReference type="Pfam" id="PF01823">
    <property type="entry name" value="MACPF"/>
    <property type="match status" value="1"/>
</dbReference>
<keyword evidence="5" id="KW-1185">Reference proteome</keyword>
<dbReference type="GO" id="GO:0016539">
    <property type="term" value="P:intein-mediated protein splicing"/>
    <property type="evidence" value="ECO:0007669"/>
    <property type="project" value="InterPro"/>
</dbReference>
<dbReference type="InterPro" id="IPR003587">
    <property type="entry name" value="Hint_dom_N"/>
</dbReference>
<dbReference type="InterPro" id="IPR050387">
    <property type="entry name" value="Hedgehog_Signaling"/>
</dbReference>
<keyword evidence="2" id="KW-0732">Signal</keyword>
<dbReference type="InterPro" id="IPR020864">
    <property type="entry name" value="MACPF"/>
</dbReference>
<proteinExistence type="predicted"/>
<dbReference type="EMBL" id="UYJE01000398">
    <property type="protein sequence ID" value="VDH92973.1"/>
    <property type="molecule type" value="Genomic_DNA"/>
</dbReference>
<dbReference type="AlphaFoldDB" id="A0A8B6BME8"/>
<dbReference type="PROSITE" id="PS50817">
    <property type="entry name" value="INTEIN_N_TER"/>
    <property type="match status" value="1"/>
</dbReference>
<dbReference type="GO" id="GO:0010468">
    <property type="term" value="P:regulation of gene expression"/>
    <property type="evidence" value="ECO:0007669"/>
    <property type="project" value="TreeGrafter"/>
</dbReference>
<keyword evidence="1" id="KW-0217">Developmental protein</keyword>
<dbReference type="PANTHER" id="PTHR11889">
    <property type="entry name" value="HEDGEHOG"/>
    <property type="match status" value="1"/>
</dbReference>